<organism evidence="2">
    <name type="scientific">Lygus hesperus</name>
    <name type="common">Western plant bug</name>
    <dbReference type="NCBI Taxonomy" id="30085"/>
    <lineage>
        <taxon>Eukaryota</taxon>
        <taxon>Metazoa</taxon>
        <taxon>Ecdysozoa</taxon>
        <taxon>Arthropoda</taxon>
        <taxon>Hexapoda</taxon>
        <taxon>Insecta</taxon>
        <taxon>Pterygota</taxon>
        <taxon>Neoptera</taxon>
        <taxon>Paraneoptera</taxon>
        <taxon>Hemiptera</taxon>
        <taxon>Heteroptera</taxon>
        <taxon>Panheteroptera</taxon>
        <taxon>Cimicomorpha</taxon>
        <taxon>Miridae</taxon>
        <taxon>Mirini</taxon>
        <taxon>Lygus</taxon>
    </lineage>
</organism>
<accession>A0A0K8T9G5</accession>
<feature type="compositionally biased region" description="Basic and acidic residues" evidence="1">
    <location>
        <begin position="111"/>
        <end position="124"/>
    </location>
</feature>
<feature type="region of interest" description="Disordered" evidence="1">
    <location>
        <begin position="88"/>
        <end position="125"/>
    </location>
</feature>
<name>A0A0K8T9G5_LYGHE</name>
<feature type="non-terminal residue" evidence="2">
    <location>
        <position position="1"/>
    </location>
</feature>
<evidence type="ECO:0000313" key="2">
    <source>
        <dbReference type="EMBL" id="JAG62016.1"/>
    </source>
</evidence>
<dbReference type="AlphaFoldDB" id="A0A0K8T9G5"/>
<proteinExistence type="predicted"/>
<protein>
    <submittedName>
        <fullName evidence="2">Uncharacterized protein</fullName>
    </submittedName>
</protein>
<dbReference type="EMBL" id="GBRD01003805">
    <property type="protein sequence ID" value="JAG62016.1"/>
    <property type="molecule type" value="Transcribed_RNA"/>
</dbReference>
<sequence length="156" mass="16953">KRATPWTNSVLHSSPTGVGFVKEEGGECNTLGKEGITRILGNGSGWKWGIVGFVFRVQVGPGGGFSPKDGPELQSCCMEGGDLSAYRRPPCHGVTSEPHDLTPVASGEPPPIDRRGRFSRRKLDSSAYQLTASQPGRRILSHFPNFQTSSKRFRKI</sequence>
<evidence type="ECO:0000256" key="1">
    <source>
        <dbReference type="SAM" id="MobiDB-lite"/>
    </source>
</evidence>
<reference evidence="2" key="1">
    <citation type="submission" date="2014-09" db="EMBL/GenBank/DDBJ databases">
        <authorList>
            <person name="Magalhaes I.L.F."/>
            <person name="Oliveira U."/>
            <person name="Santos F.R."/>
            <person name="Vidigal T.H.D.A."/>
            <person name="Brescovit A.D."/>
            <person name="Santos A.J."/>
        </authorList>
    </citation>
    <scope>NUCLEOTIDE SEQUENCE</scope>
</reference>